<name>A0A5C4SIR3_9FLAO</name>
<comment type="catalytic activity">
    <reaction evidence="8">
        <text>Mo-molybdopterin + GTP + H(+) = Mo-molybdopterin guanine dinucleotide + diphosphate</text>
        <dbReference type="Rhea" id="RHEA:34243"/>
        <dbReference type="ChEBI" id="CHEBI:15378"/>
        <dbReference type="ChEBI" id="CHEBI:33019"/>
        <dbReference type="ChEBI" id="CHEBI:37565"/>
        <dbReference type="ChEBI" id="CHEBI:71302"/>
        <dbReference type="ChEBI" id="CHEBI:71310"/>
        <dbReference type="EC" id="2.7.7.77"/>
    </reaction>
</comment>
<dbReference type="GO" id="GO:0006777">
    <property type="term" value="P:Mo-molybdopterin cofactor biosynthetic process"/>
    <property type="evidence" value="ECO:0007669"/>
    <property type="project" value="UniProtKB-KW"/>
</dbReference>
<reference evidence="10 11" key="1">
    <citation type="submission" date="2019-05" db="EMBL/GenBank/DDBJ databases">
        <title>Tamlana fucoidanivorans sp. nov., isolated from the surface of algae collected from Fujian province in China.</title>
        <authorList>
            <person name="Li J."/>
        </authorList>
    </citation>
    <scope>NUCLEOTIDE SEQUENCE [LARGE SCALE GENOMIC DNA]</scope>
    <source>
        <strain evidence="10 11">CW2-9</strain>
    </source>
</reference>
<feature type="binding site" evidence="8">
    <location>
        <position position="97"/>
    </location>
    <ligand>
        <name>Mg(2+)</name>
        <dbReference type="ChEBI" id="CHEBI:18420"/>
    </ligand>
</feature>
<evidence type="ECO:0000256" key="8">
    <source>
        <dbReference type="HAMAP-Rule" id="MF_00316"/>
    </source>
</evidence>
<feature type="domain" description="MobA-like NTP transferase" evidence="9">
    <location>
        <begin position="9"/>
        <end position="154"/>
    </location>
</feature>
<dbReference type="CDD" id="cd02503">
    <property type="entry name" value="MobA"/>
    <property type="match status" value="1"/>
</dbReference>
<dbReference type="InterPro" id="IPR029044">
    <property type="entry name" value="Nucleotide-diphossugar_trans"/>
</dbReference>
<dbReference type="SUPFAM" id="SSF53448">
    <property type="entry name" value="Nucleotide-diphospho-sugar transferases"/>
    <property type="match status" value="1"/>
</dbReference>
<keyword evidence="3 8" id="KW-0479">Metal-binding</keyword>
<keyword evidence="5 8" id="KW-0460">Magnesium</keyword>
<dbReference type="PANTHER" id="PTHR19136:SF81">
    <property type="entry name" value="MOLYBDENUM COFACTOR GUANYLYLTRANSFERASE"/>
    <property type="match status" value="1"/>
</dbReference>
<keyword evidence="6 8" id="KW-0342">GTP-binding</keyword>
<evidence type="ECO:0000256" key="2">
    <source>
        <dbReference type="ARBA" id="ARBA00022679"/>
    </source>
</evidence>
<dbReference type="GO" id="GO:0005525">
    <property type="term" value="F:GTP binding"/>
    <property type="evidence" value="ECO:0007669"/>
    <property type="project" value="UniProtKB-UniRule"/>
</dbReference>
<keyword evidence="4 8" id="KW-0547">Nucleotide-binding</keyword>
<evidence type="ECO:0000256" key="4">
    <source>
        <dbReference type="ARBA" id="ARBA00022741"/>
    </source>
</evidence>
<evidence type="ECO:0000256" key="7">
    <source>
        <dbReference type="ARBA" id="ARBA00023150"/>
    </source>
</evidence>
<dbReference type="AlphaFoldDB" id="A0A5C4SIR3"/>
<dbReference type="Proteomes" id="UP000308713">
    <property type="component" value="Unassembled WGS sequence"/>
</dbReference>
<feature type="binding site" evidence="8">
    <location>
        <position position="97"/>
    </location>
    <ligand>
        <name>GTP</name>
        <dbReference type="ChEBI" id="CHEBI:37565"/>
    </ligand>
</feature>
<protein>
    <recommendedName>
        <fullName evidence="8">Probable molybdenum cofactor guanylyltransferase</fullName>
        <shortName evidence="8">MoCo guanylyltransferase</shortName>
        <ecNumber evidence="8">2.7.7.77</ecNumber>
    </recommendedName>
    <alternativeName>
        <fullName evidence="8">GTP:molybdopterin guanylyltransferase</fullName>
    </alternativeName>
    <alternativeName>
        <fullName evidence="8">Mo-MPT guanylyltransferase</fullName>
    </alternativeName>
    <alternativeName>
        <fullName evidence="8">Molybdopterin guanylyltransferase</fullName>
    </alternativeName>
    <alternativeName>
        <fullName evidence="8">Molybdopterin-guanine dinucleotide synthase</fullName>
        <shortName evidence="8">MGD synthase</shortName>
    </alternativeName>
</protein>
<dbReference type="EC" id="2.7.7.77" evidence="8"/>
<feature type="binding site" evidence="8">
    <location>
        <position position="24"/>
    </location>
    <ligand>
        <name>GTP</name>
        <dbReference type="ChEBI" id="CHEBI:37565"/>
    </ligand>
</feature>
<dbReference type="RefSeq" id="WP_139698227.1">
    <property type="nucleotide sequence ID" value="NZ_CP074074.1"/>
</dbReference>
<evidence type="ECO:0000256" key="1">
    <source>
        <dbReference type="ARBA" id="ARBA00022490"/>
    </source>
</evidence>
<keyword evidence="10" id="KW-0548">Nucleotidyltransferase</keyword>
<dbReference type="HAMAP" id="MF_00316">
    <property type="entry name" value="MobA"/>
    <property type="match status" value="1"/>
</dbReference>
<dbReference type="EMBL" id="VDCS01000012">
    <property type="protein sequence ID" value="TNJ42934.1"/>
    <property type="molecule type" value="Genomic_DNA"/>
</dbReference>
<dbReference type="Pfam" id="PF12804">
    <property type="entry name" value="NTP_transf_3"/>
    <property type="match status" value="1"/>
</dbReference>
<dbReference type="OrthoDB" id="9788394at2"/>
<evidence type="ECO:0000256" key="6">
    <source>
        <dbReference type="ARBA" id="ARBA00023134"/>
    </source>
</evidence>
<dbReference type="PANTHER" id="PTHR19136">
    <property type="entry name" value="MOLYBDENUM COFACTOR GUANYLYLTRANSFERASE"/>
    <property type="match status" value="1"/>
</dbReference>
<gene>
    <name evidence="8" type="primary">mobA</name>
    <name evidence="10" type="ORF">FGF67_13165</name>
</gene>
<comment type="caution">
    <text evidence="8">Lacks conserved residue(s) required for the propagation of feature annotation.</text>
</comment>
<organism evidence="10 11">
    <name type="scientific">Allotamlana fucoidanivorans</name>
    <dbReference type="NCBI Taxonomy" id="2583814"/>
    <lineage>
        <taxon>Bacteria</taxon>
        <taxon>Pseudomonadati</taxon>
        <taxon>Bacteroidota</taxon>
        <taxon>Flavobacteriia</taxon>
        <taxon>Flavobacteriales</taxon>
        <taxon>Flavobacteriaceae</taxon>
        <taxon>Allotamlana</taxon>
    </lineage>
</organism>
<comment type="function">
    <text evidence="8">Transfers a GMP moiety from GTP to Mo-molybdopterin (Mo-MPT) cofactor (Moco or molybdenum cofactor) to form Mo-molybdopterin guanine dinucleotide (Mo-MGD) cofactor.</text>
</comment>
<dbReference type="GO" id="GO:0061603">
    <property type="term" value="F:molybdenum cofactor guanylyltransferase activity"/>
    <property type="evidence" value="ECO:0007669"/>
    <property type="project" value="UniProtKB-EC"/>
</dbReference>
<evidence type="ECO:0000259" key="9">
    <source>
        <dbReference type="Pfam" id="PF12804"/>
    </source>
</evidence>
<evidence type="ECO:0000256" key="3">
    <source>
        <dbReference type="ARBA" id="ARBA00022723"/>
    </source>
</evidence>
<keyword evidence="7 8" id="KW-0501">Molybdenum cofactor biosynthesis</keyword>
<keyword evidence="11" id="KW-1185">Reference proteome</keyword>
<comment type="similarity">
    <text evidence="8">Belongs to the MobA family.</text>
</comment>
<proteinExistence type="inferred from homology"/>
<comment type="caution">
    <text evidence="10">The sequence shown here is derived from an EMBL/GenBank/DDBJ whole genome shotgun (WGS) entry which is preliminary data.</text>
</comment>
<comment type="subcellular location">
    <subcellularLocation>
        <location evidence="8">Cytoplasm</location>
    </subcellularLocation>
</comment>
<evidence type="ECO:0000313" key="10">
    <source>
        <dbReference type="EMBL" id="TNJ42934.1"/>
    </source>
</evidence>
<accession>A0A5C4SIR3</accession>
<dbReference type="GO" id="GO:0046872">
    <property type="term" value="F:metal ion binding"/>
    <property type="evidence" value="ECO:0007669"/>
    <property type="project" value="UniProtKB-KW"/>
</dbReference>
<evidence type="ECO:0000256" key="5">
    <source>
        <dbReference type="ARBA" id="ARBA00022842"/>
    </source>
</evidence>
<dbReference type="GO" id="GO:0005737">
    <property type="term" value="C:cytoplasm"/>
    <property type="evidence" value="ECO:0007669"/>
    <property type="project" value="UniProtKB-SubCell"/>
</dbReference>
<comment type="domain">
    <text evidence="8">The N-terminal domain determines nucleotide recognition and specific binding, while the C-terminal domain determines the specific binding to the target protein.</text>
</comment>
<dbReference type="InterPro" id="IPR013482">
    <property type="entry name" value="Molybde_CF_guanTrfase"/>
</dbReference>
<feature type="binding site" evidence="8">
    <location>
        <position position="68"/>
    </location>
    <ligand>
        <name>GTP</name>
        <dbReference type="ChEBI" id="CHEBI:37565"/>
    </ligand>
</feature>
<evidence type="ECO:0000313" key="11">
    <source>
        <dbReference type="Proteomes" id="UP000308713"/>
    </source>
</evidence>
<keyword evidence="1 8" id="KW-0963">Cytoplasm</keyword>
<feature type="binding site" evidence="8">
    <location>
        <begin position="12"/>
        <end position="14"/>
    </location>
    <ligand>
        <name>GTP</name>
        <dbReference type="ChEBI" id="CHEBI:37565"/>
    </ligand>
</feature>
<dbReference type="Gene3D" id="3.90.550.10">
    <property type="entry name" value="Spore Coat Polysaccharide Biosynthesis Protein SpsA, Chain A"/>
    <property type="match status" value="1"/>
</dbReference>
<keyword evidence="2 8" id="KW-0808">Transferase</keyword>
<dbReference type="InterPro" id="IPR025877">
    <property type="entry name" value="MobA-like_NTP_Trfase"/>
</dbReference>
<sequence>MIQRKDITGIVLSGGKSSRMGTDKGRLMLKEKAFVQYSLDALKPLVSEIFIVSDIPEYDTFGYKRVTDLVKNAGPVAGICSGLEASKTDYNLILSCDIPLITSTILEKLIHSVEDDADIIQIESQGKSMPLIALYKKSCLTPFSRLLKSGERRLRVAVNTCKVKNIVLTKNEQITTMNVNTKDELTQIKHAYND</sequence>
<comment type="cofactor">
    <cofactor evidence="8">
        <name>Mg(2+)</name>
        <dbReference type="ChEBI" id="CHEBI:18420"/>
    </cofactor>
</comment>